<dbReference type="EMBL" id="CAJOBE010011047">
    <property type="protein sequence ID" value="CAF4122302.1"/>
    <property type="molecule type" value="Genomic_DNA"/>
</dbReference>
<accession>A0A815LA26</accession>
<dbReference type="SUPFAM" id="SSF49899">
    <property type="entry name" value="Concanavalin A-like lectins/glucanases"/>
    <property type="match status" value="2"/>
</dbReference>
<dbReference type="Proteomes" id="UP000663889">
    <property type="component" value="Unassembled WGS sequence"/>
</dbReference>
<comment type="caution">
    <text evidence="1">The sequence shown here is derived from an EMBL/GenBank/DDBJ whole genome shotgun (WGS) entry which is preliminary data.</text>
</comment>
<dbReference type="Pfam" id="PF13385">
    <property type="entry name" value="Laminin_G_3"/>
    <property type="match status" value="2"/>
</dbReference>
<evidence type="ECO:0000313" key="3">
    <source>
        <dbReference type="Proteomes" id="UP000663889"/>
    </source>
</evidence>
<organism evidence="1 3">
    <name type="scientific">Rotaria sordida</name>
    <dbReference type="NCBI Taxonomy" id="392033"/>
    <lineage>
        <taxon>Eukaryota</taxon>
        <taxon>Metazoa</taxon>
        <taxon>Spiralia</taxon>
        <taxon>Gnathifera</taxon>
        <taxon>Rotifera</taxon>
        <taxon>Eurotatoria</taxon>
        <taxon>Bdelloidea</taxon>
        <taxon>Philodinida</taxon>
        <taxon>Philodinidae</taxon>
        <taxon>Rotaria</taxon>
    </lineage>
</organism>
<gene>
    <name evidence="2" type="ORF">FNK824_LOCUS32361</name>
    <name evidence="1" type="ORF">SEV965_LOCUS31573</name>
</gene>
<dbReference type="Gene3D" id="2.60.120.200">
    <property type="match status" value="2"/>
</dbReference>
<evidence type="ECO:0000313" key="1">
    <source>
        <dbReference type="EMBL" id="CAF1403869.1"/>
    </source>
</evidence>
<evidence type="ECO:0000313" key="2">
    <source>
        <dbReference type="EMBL" id="CAF4122302.1"/>
    </source>
</evidence>
<dbReference type="Proteomes" id="UP000663874">
    <property type="component" value="Unassembled WGS sequence"/>
</dbReference>
<dbReference type="AlphaFoldDB" id="A0A815LA26"/>
<dbReference type="EMBL" id="CAJNOU010003681">
    <property type="protein sequence ID" value="CAF1403869.1"/>
    <property type="molecule type" value="Genomic_DNA"/>
</dbReference>
<name>A0A815LA26_9BILA</name>
<protein>
    <submittedName>
        <fullName evidence="1">Uncharacterized protein</fullName>
    </submittedName>
</protein>
<dbReference type="InterPro" id="IPR013320">
    <property type="entry name" value="ConA-like_dom_sf"/>
</dbReference>
<reference evidence="1" key="1">
    <citation type="submission" date="2021-02" db="EMBL/GenBank/DDBJ databases">
        <authorList>
            <person name="Nowell W R."/>
        </authorList>
    </citation>
    <scope>NUCLEOTIDE SEQUENCE</scope>
</reference>
<sequence>MNRWSHVACIFNLATQTQQIYLNGNLDGSHSSVAFQGSSGDTTIGVTYLTPPGSNYFNGYLDQMQFISRAKTASEILRDATLIAYYSFDNGSTADNGPNGINATAIGSPAIVTGRVNQALQMNSSAYVRITYPSFIMLGMSSQSHTFSLWVKPINIYAVSTILFVSKTSWCVSVITMTSNGNVMAYSYNGNPITVSGPVLALNAWTHVAFTYSSSNGGRLYTNGTLFSTSAVFNYIGAGDSVSVTIGYNLGLNGCTPGYGGGFTGALDEFYVYSRELTASEIFALANP</sequence>
<proteinExistence type="predicted"/>